<sequence length="824" mass="84317">MDDGRQRRVPRALSAIARRGTPLVLVGALAVGALGLAGFAESGTPLIAEAGAPTGDEEPGGAGGPATSDTGAGQAADAATLAPEGRVDAAPDDAVTVLVAPGGEGGLAPGTDLTVTVDIVNRTETDLDAGELAVAIGTDTIDSRSEYSAWLDAGGTAAPETASLRTDAPAVEAGETETVTITVPAGELPFDDASPFGPRRLAVQHVIASELTAEGRSAIVVGTPVDAQPTPLSVVVPIVPPSGTKAVLDAGELRELTAAGGYLTQLLDAVEGTSATLAIDPRLLVSVRALGNAAPAPAVAWLERLEGLDNPSFELPYADADLTLQRQAGLTEPLSLLGPEFVFEPIDGAADPAASPEPTATDAPDEAGTPGASGTTGTAGTDQAAADDEGGAIGDDADPDAASASAGSVAPDAASPGPTETEDAPDGESSRPTLDELTAFPYTVESVAWPVSGTLSTDDLAAFGGWGYRGVIVEDAAAERLADYDFTPAYDLNLDGWSAMSTDSELSSAFELAASTNSTADRDAAITQLSTVLAIVTRELPQQPRSLLATAGRTAPTDPVALGETLRAVDALAWQTPGTLEVPDLTEGDVPVATLREGAHAEVAVARVLELLGAEERASEFATMFDDPEHFRSERRAALLALFSASWAADRDEWSVVGDAFMDYTTATEASVAITDSSDIQLIGREAQFPVFVRNDTELAVTVQVVLEPTTGRLEAGEPVTIRIEPGSMARAQVPMQAISNGNAEVDARILTPDGVELLSSQRLRVNVQAEWETAVVVTAALALTTLFVWGVVRTVRRRRHEKVGASSAGAVPPGGTSVSSEGE</sequence>
<proteinExistence type="predicted"/>
<accession>A0A6H9WN03</accession>
<evidence type="ECO:0000256" key="1">
    <source>
        <dbReference type="SAM" id="MobiDB-lite"/>
    </source>
</evidence>
<feature type="region of interest" description="Disordered" evidence="1">
    <location>
        <begin position="803"/>
        <end position="824"/>
    </location>
</feature>
<dbReference type="OrthoDB" id="4985746at2"/>
<feature type="compositionally biased region" description="Acidic residues" evidence="1">
    <location>
        <begin position="385"/>
        <end position="399"/>
    </location>
</feature>
<dbReference type="InterPro" id="IPR046112">
    <property type="entry name" value="DUF6049"/>
</dbReference>
<evidence type="ECO:0000313" key="4">
    <source>
        <dbReference type="Proteomes" id="UP000431744"/>
    </source>
</evidence>
<feature type="region of interest" description="Disordered" evidence="1">
    <location>
        <begin position="346"/>
        <end position="434"/>
    </location>
</feature>
<feature type="compositionally biased region" description="Low complexity" evidence="1">
    <location>
        <begin position="367"/>
        <end position="384"/>
    </location>
</feature>
<keyword evidence="2" id="KW-0472">Membrane</keyword>
<feature type="region of interest" description="Disordered" evidence="1">
    <location>
        <begin position="48"/>
        <end position="78"/>
    </location>
</feature>
<dbReference type="EMBL" id="WBJY01000002">
    <property type="protein sequence ID" value="KAB1648006.1"/>
    <property type="molecule type" value="Genomic_DNA"/>
</dbReference>
<evidence type="ECO:0000256" key="2">
    <source>
        <dbReference type="SAM" id="Phobius"/>
    </source>
</evidence>
<comment type="caution">
    <text evidence="3">The sequence shown here is derived from an EMBL/GenBank/DDBJ whole genome shotgun (WGS) entry which is preliminary data.</text>
</comment>
<feature type="transmembrane region" description="Helical" evidence="2">
    <location>
        <begin position="21"/>
        <end position="40"/>
    </location>
</feature>
<feature type="transmembrane region" description="Helical" evidence="2">
    <location>
        <begin position="772"/>
        <end position="793"/>
    </location>
</feature>
<gene>
    <name evidence="3" type="ORF">F8O04_09730</name>
</gene>
<dbReference type="Pfam" id="PF19516">
    <property type="entry name" value="DUF6049"/>
    <property type="match status" value="1"/>
</dbReference>
<evidence type="ECO:0000313" key="3">
    <source>
        <dbReference type="EMBL" id="KAB1648006.1"/>
    </source>
</evidence>
<reference evidence="3 4" key="1">
    <citation type="submission" date="2019-09" db="EMBL/GenBank/DDBJ databases">
        <title>Phylogeny of genus Pseudoclavibacter and closely related genus.</title>
        <authorList>
            <person name="Li Y."/>
        </authorList>
    </citation>
    <scope>NUCLEOTIDE SEQUENCE [LARGE SCALE GENOMIC DNA]</scope>
    <source>
        <strain evidence="3 4">EGI 60007</strain>
    </source>
</reference>
<keyword evidence="2" id="KW-0812">Transmembrane</keyword>
<feature type="compositionally biased region" description="Low complexity" evidence="1">
    <location>
        <begin position="65"/>
        <end position="78"/>
    </location>
</feature>
<dbReference type="RefSeq" id="WP_158029201.1">
    <property type="nucleotide sequence ID" value="NZ_BMHG01000001.1"/>
</dbReference>
<dbReference type="Proteomes" id="UP000431744">
    <property type="component" value="Unassembled WGS sequence"/>
</dbReference>
<organism evidence="3 4">
    <name type="scientific">Pseudoclavibacter endophyticus</name>
    <dbReference type="NCBI Taxonomy" id="1778590"/>
    <lineage>
        <taxon>Bacteria</taxon>
        <taxon>Bacillati</taxon>
        <taxon>Actinomycetota</taxon>
        <taxon>Actinomycetes</taxon>
        <taxon>Micrococcales</taxon>
        <taxon>Microbacteriaceae</taxon>
        <taxon>Pseudoclavibacter</taxon>
    </lineage>
</organism>
<feature type="compositionally biased region" description="Low complexity" evidence="1">
    <location>
        <begin position="400"/>
        <end position="418"/>
    </location>
</feature>
<feature type="compositionally biased region" description="Low complexity" evidence="1">
    <location>
        <begin position="805"/>
        <end position="816"/>
    </location>
</feature>
<dbReference type="AlphaFoldDB" id="A0A6H9WN03"/>
<protein>
    <submittedName>
        <fullName evidence="3">Uncharacterized protein</fullName>
    </submittedName>
</protein>
<keyword evidence="4" id="KW-1185">Reference proteome</keyword>
<name>A0A6H9WN03_9MICO</name>
<keyword evidence="2" id="KW-1133">Transmembrane helix</keyword>